<keyword evidence="2" id="KW-1185">Reference proteome</keyword>
<reference evidence="1" key="1">
    <citation type="submission" date="2021-01" db="EMBL/GenBank/DDBJ databases">
        <authorList>
            <consortium name="Genoscope - CEA"/>
            <person name="William W."/>
        </authorList>
    </citation>
    <scope>NUCLEOTIDE SEQUENCE</scope>
</reference>
<organism evidence="1 2">
    <name type="scientific">Paramecium primaurelia</name>
    <dbReference type="NCBI Taxonomy" id="5886"/>
    <lineage>
        <taxon>Eukaryota</taxon>
        <taxon>Sar</taxon>
        <taxon>Alveolata</taxon>
        <taxon>Ciliophora</taxon>
        <taxon>Intramacronucleata</taxon>
        <taxon>Oligohymenophorea</taxon>
        <taxon>Peniculida</taxon>
        <taxon>Parameciidae</taxon>
        <taxon>Paramecium</taxon>
    </lineage>
</organism>
<protein>
    <submittedName>
        <fullName evidence="1">Uncharacterized protein</fullName>
    </submittedName>
</protein>
<dbReference type="AlphaFoldDB" id="A0A8S1NJQ8"/>
<comment type="caution">
    <text evidence="1">The sequence shown here is derived from an EMBL/GenBank/DDBJ whole genome shotgun (WGS) entry which is preliminary data.</text>
</comment>
<proteinExistence type="predicted"/>
<evidence type="ECO:0000313" key="2">
    <source>
        <dbReference type="Proteomes" id="UP000688137"/>
    </source>
</evidence>
<accession>A0A8S1NJQ8</accession>
<gene>
    <name evidence="1" type="ORF">PPRIM_AZ9-3.1.T0880156</name>
</gene>
<dbReference type="Proteomes" id="UP000688137">
    <property type="component" value="Unassembled WGS sequence"/>
</dbReference>
<evidence type="ECO:0000313" key="1">
    <source>
        <dbReference type="EMBL" id="CAD8091609.1"/>
    </source>
</evidence>
<sequence length="42" mass="5079">MLKLNSIKLKILESYFMRRQMFQKAKTEKIIGNLNIIIKRII</sequence>
<name>A0A8S1NJQ8_PARPR</name>
<dbReference type="EMBL" id="CAJJDM010000091">
    <property type="protein sequence ID" value="CAD8091609.1"/>
    <property type="molecule type" value="Genomic_DNA"/>
</dbReference>